<dbReference type="InterPro" id="IPR052555">
    <property type="entry name" value="dCTP_Pyrophosphatase"/>
</dbReference>
<evidence type="ECO:0000313" key="1">
    <source>
        <dbReference type="EMBL" id="AYQ54460.1"/>
    </source>
</evidence>
<dbReference type="GO" id="GO:0047429">
    <property type="term" value="F:nucleoside triphosphate diphosphatase activity"/>
    <property type="evidence" value="ECO:0007669"/>
    <property type="project" value="InterPro"/>
</dbReference>
<evidence type="ECO:0000313" key="2">
    <source>
        <dbReference type="Proteomes" id="UP000273278"/>
    </source>
</evidence>
<dbReference type="CDD" id="cd11537">
    <property type="entry name" value="NTP-PPase_RS21-C6_like"/>
    <property type="match status" value="1"/>
</dbReference>
<dbReference type="PANTHER" id="PTHR46523">
    <property type="entry name" value="DCTP PYROPHOSPHATASE 1"/>
    <property type="match status" value="1"/>
</dbReference>
<dbReference type="Pfam" id="PF12643">
    <property type="entry name" value="MazG-like"/>
    <property type="match status" value="1"/>
</dbReference>
<gene>
    <name evidence="1" type="ORF">BKD89_01330</name>
</gene>
<dbReference type="GO" id="GO:0009143">
    <property type="term" value="P:nucleoside triphosphate catabolic process"/>
    <property type="evidence" value="ECO:0007669"/>
    <property type="project" value="InterPro"/>
</dbReference>
<dbReference type="EMBL" id="CP017686">
    <property type="protein sequence ID" value="AYQ54460.1"/>
    <property type="molecule type" value="Genomic_DNA"/>
</dbReference>
<dbReference type="SUPFAM" id="SSF101386">
    <property type="entry name" value="all-alpha NTP pyrophosphatases"/>
    <property type="match status" value="1"/>
</dbReference>
<name>A0A3G3IF75_9ARCH</name>
<protein>
    <submittedName>
        <fullName evidence="1">Nucleotide pyrophosphohydrolase</fullName>
    </submittedName>
</protein>
<dbReference type="PANTHER" id="PTHR46523:SF1">
    <property type="entry name" value="DCTP PYROPHOSPHATASE 1"/>
    <property type="match status" value="1"/>
</dbReference>
<dbReference type="RefSeq" id="WP_015504172.1">
    <property type="nucleotide sequence ID" value="NZ_CAYARL010000008.1"/>
</dbReference>
<dbReference type="PIRSF" id="PIRSF029826">
    <property type="entry name" value="UCP029826_pph"/>
    <property type="match status" value="1"/>
</dbReference>
<dbReference type="GeneID" id="41321067"/>
<keyword evidence="1" id="KW-0378">Hydrolase</keyword>
<dbReference type="InterPro" id="IPR025984">
    <property type="entry name" value="DCTPP"/>
</dbReference>
<proteinExistence type="predicted"/>
<dbReference type="Gene3D" id="1.10.287.1080">
    <property type="entry name" value="MazG-like"/>
    <property type="match status" value="1"/>
</dbReference>
<reference evidence="1 2" key="1">
    <citation type="submission" date="2016-10" db="EMBL/GenBank/DDBJ databases">
        <title>Complete genome of the TMA-utilizing, human hosted archaeon Methanomethylophilus alvus Gen. nov, sp. nov., strain Mx-05, derived from a pure culture.</title>
        <authorList>
            <person name="Brugere J.-F."/>
            <person name="Ben Hania W."/>
            <person name="Chaudhary P.P."/>
            <person name="Gaci N."/>
            <person name="Borrel G."/>
            <person name="Cao Van Tuat L."/>
            <person name="Fardeau M.-L."/>
            <person name="Harris H.M.B."/>
            <person name="O'Toole P.W."/>
            <person name="Ollivier B."/>
        </authorList>
    </citation>
    <scope>NUCLEOTIDE SEQUENCE [LARGE SCALE GENOMIC DNA]</scope>
    <source>
        <strain evidence="1 2">Mx-05</strain>
    </source>
</reference>
<accession>A0A3G3IF75</accession>
<dbReference type="Proteomes" id="UP000273278">
    <property type="component" value="Chromosome"/>
</dbReference>
<dbReference type="OMA" id="FRDERNW"/>
<dbReference type="AlphaFoldDB" id="A0A3G3IF75"/>
<organism evidence="1 2">
    <name type="scientific">Methanomethylophilus alvi</name>
    <dbReference type="NCBI Taxonomy" id="1291540"/>
    <lineage>
        <taxon>Archaea</taxon>
        <taxon>Methanobacteriati</taxon>
        <taxon>Thermoplasmatota</taxon>
        <taxon>Thermoplasmata</taxon>
        <taxon>Methanomassiliicoccales</taxon>
        <taxon>Methanomethylophilaceae</taxon>
        <taxon>Methanomethylophilus</taxon>
    </lineage>
</organism>
<sequence>MTDDDTTVSDLKSKVRAFCEEREWDQFHDPKELAIGMVTESAELLEIFRFKDAAQCKGAIADPVRGKDIRDELSDVLYFVLRFAQMNDIDLSEALCSKMEENARKYPADRVRGRNEKYNEYKDI</sequence>